<proteinExistence type="predicted"/>
<evidence type="ECO:0000313" key="1">
    <source>
        <dbReference type="EMBL" id="GKV36316.1"/>
    </source>
</evidence>
<reference evidence="1 2" key="1">
    <citation type="journal article" date="2021" name="Commun. Biol.">
        <title>The genome of Shorea leprosula (Dipterocarpaceae) highlights the ecological relevance of drought in aseasonal tropical rainforests.</title>
        <authorList>
            <person name="Ng K.K.S."/>
            <person name="Kobayashi M.J."/>
            <person name="Fawcett J.A."/>
            <person name="Hatakeyama M."/>
            <person name="Paape T."/>
            <person name="Ng C.H."/>
            <person name="Ang C.C."/>
            <person name="Tnah L.H."/>
            <person name="Lee C.T."/>
            <person name="Nishiyama T."/>
            <person name="Sese J."/>
            <person name="O'Brien M.J."/>
            <person name="Copetti D."/>
            <person name="Mohd Noor M.I."/>
            <person name="Ong R.C."/>
            <person name="Putra M."/>
            <person name="Sireger I.Z."/>
            <person name="Indrioko S."/>
            <person name="Kosugi Y."/>
            <person name="Izuno A."/>
            <person name="Isagi Y."/>
            <person name="Lee S.L."/>
            <person name="Shimizu K.K."/>
        </authorList>
    </citation>
    <scope>NUCLEOTIDE SEQUENCE [LARGE SCALE GENOMIC DNA]</scope>
    <source>
        <strain evidence="1">214</strain>
    </source>
</reference>
<comment type="caution">
    <text evidence="1">The sequence shown here is derived from an EMBL/GenBank/DDBJ whole genome shotgun (WGS) entry which is preliminary data.</text>
</comment>
<dbReference type="EMBL" id="BPVZ01000116">
    <property type="protein sequence ID" value="GKV36316.1"/>
    <property type="molecule type" value="Genomic_DNA"/>
</dbReference>
<sequence length="192" mass="21243">MQHHLYTTNHIGLAPPLNSPLWDRQHAYAGESPDTSGFHLGSLGSVGFPGSSSSHAVEIASHNILSHAGGNNGVVHSPQQMFHLFPGRNLVISMPGSFESPNERVYFKDALAAIDEHCQGTYDSFVCQLISRINAMWAMHSSTRLIHNRLFHSIRHSMAKNGNSSSVKKWHCLHMLGFKEKLLLLPISRTQA</sequence>
<accession>A0AAV5LGD7</accession>
<keyword evidence="2" id="KW-1185">Reference proteome</keyword>
<dbReference type="Proteomes" id="UP001054252">
    <property type="component" value="Unassembled WGS sequence"/>
</dbReference>
<organism evidence="1 2">
    <name type="scientific">Rubroshorea leprosula</name>
    <dbReference type="NCBI Taxonomy" id="152421"/>
    <lineage>
        <taxon>Eukaryota</taxon>
        <taxon>Viridiplantae</taxon>
        <taxon>Streptophyta</taxon>
        <taxon>Embryophyta</taxon>
        <taxon>Tracheophyta</taxon>
        <taxon>Spermatophyta</taxon>
        <taxon>Magnoliopsida</taxon>
        <taxon>eudicotyledons</taxon>
        <taxon>Gunneridae</taxon>
        <taxon>Pentapetalae</taxon>
        <taxon>rosids</taxon>
        <taxon>malvids</taxon>
        <taxon>Malvales</taxon>
        <taxon>Dipterocarpaceae</taxon>
        <taxon>Rubroshorea</taxon>
    </lineage>
</organism>
<gene>
    <name evidence="1" type="ORF">SLEP1_g44462</name>
</gene>
<protein>
    <submittedName>
        <fullName evidence="1">Uncharacterized protein</fullName>
    </submittedName>
</protein>
<evidence type="ECO:0000313" key="2">
    <source>
        <dbReference type="Proteomes" id="UP001054252"/>
    </source>
</evidence>
<dbReference type="AlphaFoldDB" id="A0AAV5LGD7"/>
<name>A0AAV5LGD7_9ROSI</name>